<keyword evidence="2" id="KW-1185">Reference proteome</keyword>
<dbReference type="Proteomes" id="UP000499080">
    <property type="component" value="Unassembled WGS sequence"/>
</dbReference>
<name>A0A4Y2S8Q9_ARAVE</name>
<accession>A0A4Y2S8Q9</accession>
<evidence type="ECO:0000313" key="2">
    <source>
        <dbReference type="Proteomes" id="UP000499080"/>
    </source>
</evidence>
<protein>
    <submittedName>
        <fullName evidence="1">Uncharacterized protein</fullName>
    </submittedName>
</protein>
<proteinExistence type="predicted"/>
<evidence type="ECO:0000313" key="1">
    <source>
        <dbReference type="EMBL" id="GBN84321.1"/>
    </source>
</evidence>
<sequence length="169" mass="18954">MQVGIQKESSRTTLVVLSPQQQYPISSKNPRPPFYQSLEVWSSARWHFFLKASEGHPTINHPGLLQPLPRAVWQPGLKNISFCILLRIRHCSLPDMLASLTINARPLISPAPGMVSVTKGRSTLAYISSPRERKTASRAFEPVLLARRAKMGAFQQNKKHPSKFMGVNN</sequence>
<comment type="caution">
    <text evidence="1">The sequence shown here is derived from an EMBL/GenBank/DDBJ whole genome shotgun (WGS) entry which is preliminary data.</text>
</comment>
<gene>
    <name evidence="1" type="ORF">AVEN_215602_1</name>
</gene>
<reference evidence="1 2" key="1">
    <citation type="journal article" date="2019" name="Sci. Rep.">
        <title>Orb-weaving spider Araneus ventricosus genome elucidates the spidroin gene catalogue.</title>
        <authorList>
            <person name="Kono N."/>
            <person name="Nakamura H."/>
            <person name="Ohtoshi R."/>
            <person name="Moran D.A.P."/>
            <person name="Shinohara A."/>
            <person name="Yoshida Y."/>
            <person name="Fujiwara M."/>
            <person name="Mori M."/>
            <person name="Tomita M."/>
            <person name="Arakawa K."/>
        </authorList>
    </citation>
    <scope>NUCLEOTIDE SEQUENCE [LARGE SCALE GENOMIC DNA]</scope>
</reference>
<dbReference type="AlphaFoldDB" id="A0A4Y2S8Q9"/>
<dbReference type="EMBL" id="BGPR01020314">
    <property type="protein sequence ID" value="GBN84321.1"/>
    <property type="molecule type" value="Genomic_DNA"/>
</dbReference>
<organism evidence="1 2">
    <name type="scientific">Araneus ventricosus</name>
    <name type="common">Orbweaver spider</name>
    <name type="synonym">Epeira ventricosa</name>
    <dbReference type="NCBI Taxonomy" id="182803"/>
    <lineage>
        <taxon>Eukaryota</taxon>
        <taxon>Metazoa</taxon>
        <taxon>Ecdysozoa</taxon>
        <taxon>Arthropoda</taxon>
        <taxon>Chelicerata</taxon>
        <taxon>Arachnida</taxon>
        <taxon>Araneae</taxon>
        <taxon>Araneomorphae</taxon>
        <taxon>Entelegynae</taxon>
        <taxon>Araneoidea</taxon>
        <taxon>Araneidae</taxon>
        <taxon>Araneus</taxon>
    </lineage>
</organism>